<dbReference type="PANTHER" id="PTHR30337">
    <property type="entry name" value="COMPONENT OF ATP-DEPENDENT DSDNA EXONUCLEASE"/>
    <property type="match status" value="1"/>
</dbReference>
<dbReference type="eggNOG" id="COG0420">
    <property type="taxonomic scope" value="Bacteria"/>
</dbReference>
<dbReference type="PATRIC" id="fig|59374.8.peg.1581"/>
<dbReference type="OrthoDB" id="9773856at2"/>
<name>C9RQA4_FIBSS</name>
<comment type="function">
    <text evidence="4">SbcCD cleaves DNA hairpin structures. These structures can inhibit DNA replication and are intermediates in certain DNA recombination reactions. The complex acts as a 3'-&gt;5' double strand exonuclease that can open hairpins. It also has a 5' single-strand endonuclease activity.</text>
</comment>
<keyword evidence="2 4" id="KW-0378">Hydrolase</keyword>
<dbReference type="InterPro" id="IPR004593">
    <property type="entry name" value="SbcD"/>
</dbReference>
<dbReference type="Proteomes" id="UP000000517">
    <property type="component" value="Chromosome"/>
</dbReference>
<keyword evidence="9" id="KW-1185">Reference proteome</keyword>
<dbReference type="KEGG" id="fsu:Fisuc_1178"/>
<dbReference type="KEGG" id="fsc:FSU_1640"/>
<dbReference type="GO" id="GO:0006260">
    <property type="term" value="P:DNA replication"/>
    <property type="evidence" value="ECO:0007669"/>
    <property type="project" value="UniProtKB-KW"/>
</dbReference>
<feature type="domain" description="Calcineurin-like phosphoesterase" evidence="5">
    <location>
        <begin position="1"/>
        <end position="256"/>
    </location>
</feature>
<sequence length="438" mass="48786">MKFIHTADWHLGNMMHDIDRTEEAAAFLKWLKGEIERVGAQALIIAGDIFDIVNPSNVAKTQYYKFLASLLKTNCTNVVVVGGNHDSGALLDAPAGVLEALNIKVVGSINGRKVEDLVVELKDGDENVIGICCAVPFMRNLELEQFYKTDERESGEGADDVSDEDLLKRLYGDVYRYAVELRGERNIPIIATGHLYASNLSGRNSDELGSGANENATISENSVEDGVREVIGTLGNVDVSTFPSELDYVALGHIHYASMVAKNPKVRYSGSPFAMGFDESNCKRVVLTVDVKPNEVPVVEKEEVPKAMRFEQFKGDLETLKRCLRNLEKELVANPMETYVDLLLTTGDFVSLNQALEAEEAGKHFVVKRHRISRGVLRGANRFDDNVESTKQYTQEDYFRMLIATNAEEKEDSEVVKNLYDKFIGMFNEAVCKAHEND</sequence>
<reference evidence="7" key="3">
    <citation type="submission" date="2010-08" db="EMBL/GenBank/DDBJ databases">
        <authorList>
            <person name="Durkin A.S."/>
            <person name="Nelson K.E."/>
            <person name="Morrison M."/>
            <person name="Forsberg C.W."/>
            <person name="Wilson D.B."/>
            <person name="Russell J.B."/>
            <person name="Cann I.K.O."/>
            <person name="Mackie R.I."/>
            <person name="White B.A."/>
        </authorList>
    </citation>
    <scope>NUCLEOTIDE SEQUENCE</scope>
    <source>
        <strain evidence="7">S85</strain>
    </source>
</reference>
<keyword evidence="4" id="KW-0255">Endonuclease</keyword>
<dbReference type="GO" id="GO:0004519">
    <property type="term" value="F:endonuclease activity"/>
    <property type="evidence" value="ECO:0007669"/>
    <property type="project" value="UniProtKB-KW"/>
</dbReference>
<dbReference type="STRING" id="59374.FSU_1640"/>
<dbReference type="EMBL" id="CP002158">
    <property type="protein sequence ID" value="ADL26119.1"/>
    <property type="molecule type" value="Genomic_DNA"/>
</dbReference>
<dbReference type="Gene3D" id="3.60.21.10">
    <property type="match status" value="1"/>
</dbReference>
<keyword evidence="1 4" id="KW-0540">Nuclease</keyword>
<gene>
    <name evidence="4 7" type="primary">sbcD</name>
    <name evidence="6" type="ordered locus">Fisuc_1178</name>
    <name evidence="7" type="ordered locus">FSU_1640</name>
</gene>
<dbReference type="CDD" id="cd00840">
    <property type="entry name" value="MPP_Mre11_N"/>
    <property type="match status" value="1"/>
</dbReference>
<dbReference type="InterPro" id="IPR029052">
    <property type="entry name" value="Metallo-depent_PP-like"/>
</dbReference>
<evidence type="ECO:0000256" key="3">
    <source>
        <dbReference type="ARBA" id="ARBA00022839"/>
    </source>
</evidence>
<dbReference type="RefSeq" id="WP_014545902.1">
    <property type="nucleotide sequence ID" value="NC_013410.1"/>
</dbReference>
<dbReference type="GO" id="GO:0008408">
    <property type="term" value="F:3'-5' exonuclease activity"/>
    <property type="evidence" value="ECO:0007669"/>
    <property type="project" value="InterPro"/>
</dbReference>
<organism evidence="7 8">
    <name type="scientific">Fibrobacter succinogenes (strain ATCC 19169 / S85)</name>
    <dbReference type="NCBI Taxonomy" id="59374"/>
    <lineage>
        <taxon>Bacteria</taxon>
        <taxon>Pseudomonadati</taxon>
        <taxon>Fibrobacterota</taxon>
        <taxon>Fibrobacteria</taxon>
        <taxon>Fibrobacterales</taxon>
        <taxon>Fibrobacteraceae</taxon>
        <taxon>Fibrobacter</taxon>
    </lineage>
</organism>
<dbReference type="PANTHER" id="PTHR30337:SF0">
    <property type="entry name" value="NUCLEASE SBCCD SUBUNIT D"/>
    <property type="match status" value="1"/>
</dbReference>
<evidence type="ECO:0000256" key="2">
    <source>
        <dbReference type="ARBA" id="ARBA00022801"/>
    </source>
</evidence>
<dbReference type="HOGENOM" id="CLU_038045_2_0_0"/>
<dbReference type="InterPro" id="IPR004843">
    <property type="entry name" value="Calcineurin-like_PHP"/>
</dbReference>
<dbReference type="EMBL" id="CP001792">
    <property type="protein sequence ID" value="ACX74781.1"/>
    <property type="molecule type" value="Genomic_DNA"/>
</dbReference>
<comment type="similarity">
    <text evidence="4">Belongs to the SbcD family.</text>
</comment>
<proteinExistence type="inferred from homology"/>
<dbReference type="Proteomes" id="UP000001497">
    <property type="component" value="Chromosome"/>
</dbReference>
<dbReference type="GO" id="GO:0006310">
    <property type="term" value="P:DNA recombination"/>
    <property type="evidence" value="ECO:0007669"/>
    <property type="project" value="UniProtKB-KW"/>
</dbReference>
<keyword evidence="4" id="KW-0233">DNA recombination</keyword>
<evidence type="ECO:0000256" key="1">
    <source>
        <dbReference type="ARBA" id="ARBA00022722"/>
    </source>
</evidence>
<dbReference type="Pfam" id="PF00149">
    <property type="entry name" value="Metallophos"/>
    <property type="match status" value="1"/>
</dbReference>
<evidence type="ECO:0000256" key="4">
    <source>
        <dbReference type="RuleBase" id="RU363069"/>
    </source>
</evidence>
<evidence type="ECO:0000259" key="5">
    <source>
        <dbReference type="Pfam" id="PF00149"/>
    </source>
</evidence>
<protein>
    <recommendedName>
        <fullName evidence="4">Nuclease SbcCD subunit D</fullName>
    </recommendedName>
</protein>
<dbReference type="InterPro" id="IPR050535">
    <property type="entry name" value="DNA_Repair-Maintenance_Comp"/>
</dbReference>
<evidence type="ECO:0000313" key="6">
    <source>
        <dbReference type="EMBL" id="ACX74781.1"/>
    </source>
</evidence>
<reference evidence="6 9" key="1">
    <citation type="submission" date="2009-10" db="EMBL/GenBank/DDBJ databases">
        <title>Complete sequence of Fibrobacter succinogenes subsp. succinogenes S85.</title>
        <authorList>
            <consortium name="US DOE Joint Genome Institute"/>
            <person name="Lucas S."/>
            <person name="Copeland A."/>
            <person name="Lapidus A."/>
            <person name="Glavina del Rio T."/>
            <person name="Tice H."/>
            <person name="Bruce D."/>
            <person name="Goodwin L."/>
            <person name="Pitluck S."/>
            <person name="Chertkov O."/>
            <person name="Detter J.C."/>
            <person name="Han C."/>
            <person name="Tapia R."/>
            <person name="Larimer F."/>
            <person name="Land M."/>
            <person name="Hauser L."/>
            <person name="Kyrpides N."/>
            <person name="Mikhailova N."/>
            <person name="Weimer P.J."/>
            <person name="Stevenson D.M."/>
            <person name="Boyum J."/>
            <person name="Brumm P.I."/>
            <person name="Mead D."/>
        </authorList>
    </citation>
    <scope>NUCLEOTIDE SEQUENCE [LARGE SCALE GENOMIC DNA]</scope>
    <source>
        <strain evidence="9">ATCC 19169 / S85</strain>
        <strain evidence="6">S85</strain>
    </source>
</reference>
<dbReference type="SUPFAM" id="SSF56300">
    <property type="entry name" value="Metallo-dependent phosphatases"/>
    <property type="match status" value="1"/>
</dbReference>
<dbReference type="AlphaFoldDB" id="C9RQA4"/>
<evidence type="ECO:0000313" key="9">
    <source>
        <dbReference type="Proteomes" id="UP000001497"/>
    </source>
</evidence>
<comment type="subunit">
    <text evidence="4">Heterodimer of SbcC and SbcD.</text>
</comment>
<keyword evidence="4" id="KW-0235">DNA replication</keyword>
<keyword evidence="3 4" id="KW-0269">Exonuclease</keyword>
<dbReference type="NCBIfam" id="TIGR00619">
    <property type="entry name" value="sbcd"/>
    <property type="match status" value="1"/>
</dbReference>
<evidence type="ECO:0000313" key="8">
    <source>
        <dbReference type="Proteomes" id="UP000000517"/>
    </source>
</evidence>
<dbReference type="InterPro" id="IPR041796">
    <property type="entry name" value="Mre11_N"/>
</dbReference>
<reference evidence="8" key="2">
    <citation type="submission" date="2010-08" db="EMBL/GenBank/DDBJ databases">
        <title>Complete sequence of Fibrobacter succinogenes subsp. succinogenes S85.</title>
        <authorList>
            <person name="Durkin A.S."/>
            <person name="Nelson K.E."/>
            <person name="Morrison M."/>
            <person name="Forsberg C.W."/>
            <person name="Wilson D.B."/>
            <person name="Russell J.B."/>
            <person name="Cann I.K.O."/>
            <person name="Mackie R.I."/>
            <person name="White B.A."/>
        </authorList>
    </citation>
    <scope>NUCLEOTIDE SEQUENCE [LARGE SCALE GENOMIC DNA]</scope>
    <source>
        <strain evidence="8">ATCC 19169 / S85</strain>
    </source>
</reference>
<evidence type="ECO:0000313" key="7">
    <source>
        <dbReference type="EMBL" id="ADL26119.1"/>
    </source>
</evidence>
<accession>C9RQA4</accession>